<feature type="region of interest" description="Disordered" evidence="1">
    <location>
        <begin position="1"/>
        <end position="100"/>
    </location>
</feature>
<evidence type="ECO:0000313" key="2">
    <source>
        <dbReference type="EMBL" id="KAG6465863.1"/>
    </source>
</evidence>
<reference evidence="2" key="1">
    <citation type="journal article" date="2016" name="Insect Biochem. Mol. Biol.">
        <title>Multifaceted biological insights from a draft genome sequence of the tobacco hornworm moth, Manduca sexta.</title>
        <authorList>
            <person name="Kanost M.R."/>
            <person name="Arrese E.L."/>
            <person name="Cao X."/>
            <person name="Chen Y.R."/>
            <person name="Chellapilla S."/>
            <person name="Goldsmith M.R."/>
            <person name="Grosse-Wilde E."/>
            <person name="Heckel D.G."/>
            <person name="Herndon N."/>
            <person name="Jiang H."/>
            <person name="Papanicolaou A."/>
            <person name="Qu J."/>
            <person name="Soulages J.L."/>
            <person name="Vogel H."/>
            <person name="Walters J."/>
            <person name="Waterhouse R.M."/>
            <person name="Ahn S.J."/>
            <person name="Almeida F.C."/>
            <person name="An C."/>
            <person name="Aqrawi P."/>
            <person name="Bretschneider A."/>
            <person name="Bryant W.B."/>
            <person name="Bucks S."/>
            <person name="Chao H."/>
            <person name="Chevignon G."/>
            <person name="Christen J.M."/>
            <person name="Clarke D.F."/>
            <person name="Dittmer N.T."/>
            <person name="Ferguson L.C.F."/>
            <person name="Garavelou S."/>
            <person name="Gordon K.H.J."/>
            <person name="Gunaratna R.T."/>
            <person name="Han Y."/>
            <person name="Hauser F."/>
            <person name="He Y."/>
            <person name="Heidel-Fischer H."/>
            <person name="Hirsh A."/>
            <person name="Hu Y."/>
            <person name="Jiang H."/>
            <person name="Kalra D."/>
            <person name="Klinner C."/>
            <person name="Konig C."/>
            <person name="Kovar C."/>
            <person name="Kroll A.R."/>
            <person name="Kuwar S.S."/>
            <person name="Lee S.L."/>
            <person name="Lehman R."/>
            <person name="Li K."/>
            <person name="Li Z."/>
            <person name="Liang H."/>
            <person name="Lovelace S."/>
            <person name="Lu Z."/>
            <person name="Mansfield J.H."/>
            <person name="McCulloch K.J."/>
            <person name="Mathew T."/>
            <person name="Morton B."/>
            <person name="Muzny D.M."/>
            <person name="Neunemann D."/>
            <person name="Ongeri F."/>
            <person name="Pauchet Y."/>
            <person name="Pu L.L."/>
            <person name="Pyrousis I."/>
            <person name="Rao X.J."/>
            <person name="Redding A."/>
            <person name="Roesel C."/>
            <person name="Sanchez-Gracia A."/>
            <person name="Schaack S."/>
            <person name="Shukla A."/>
            <person name="Tetreau G."/>
            <person name="Wang Y."/>
            <person name="Xiong G.H."/>
            <person name="Traut W."/>
            <person name="Walsh T.K."/>
            <person name="Worley K.C."/>
            <person name="Wu D."/>
            <person name="Wu W."/>
            <person name="Wu Y.Q."/>
            <person name="Zhang X."/>
            <person name="Zou Z."/>
            <person name="Zucker H."/>
            <person name="Briscoe A.D."/>
            <person name="Burmester T."/>
            <person name="Clem R.J."/>
            <person name="Feyereisen R."/>
            <person name="Grimmelikhuijzen C.J.P."/>
            <person name="Hamodrakas S.J."/>
            <person name="Hansson B.S."/>
            <person name="Huguet E."/>
            <person name="Jermiin L.S."/>
            <person name="Lan Q."/>
            <person name="Lehman H.K."/>
            <person name="Lorenzen M."/>
            <person name="Merzendorfer H."/>
            <person name="Michalopoulos I."/>
            <person name="Morton D.B."/>
            <person name="Muthukrishnan S."/>
            <person name="Oakeshott J.G."/>
            <person name="Palmer W."/>
            <person name="Park Y."/>
            <person name="Passarelli A.L."/>
            <person name="Rozas J."/>
            <person name="Schwartz L.M."/>
            <person name="Smith W."/>
            <person name="Southgate A."/>
            <person name="Vilcinskas A."/>
            <person name="Vogt R."/>
            <person name="Wang P."/>
            <person name="Werren J."/>
            <person name="Yu X.Q."/>
            <person name="Zhou J.J."/>
            <person name="Brown S.J."/>
            <person name="Scherer S.E."/>
            <person name="Richards S."/>
            <person name="Blissard G.W."/>
        </authorList>
    </citation>
    <scope>NUCLEOTIDE SEQUENCE</scope>
</reference>
<keyword evidence="3" id="KW-1185">Reference proteome</keyword>
<dbReference type="EMBL" id="JH669921">
    <property type="protein sequence ID" value="KAG6465863.1"/>
    <property type="molecule type" value="Genomic_DNA"/>
</dbReference>
<sequence>GATEADIHAGVPDEEGAQEAAAAESARGVEGGAGEGAARTRGAARTQAQNIEPDARAGYGGGAGPHRHRSQGPRADRQATEDASGGQQGEGAHQGTEEGE</sequence>
<gene>
    <name evidence="2" type="ORF">O3G_MSEX015449</name>
</gene>
<evidence type="ECO:0000313" key="3">
    <source>
        <dbReference type="Proteomes" id="UP000791440"/>
    </source>
</evidence>
<protein>
    <submittedName>
        <fullName evidence="2">Uncharacterized protein</fullName>
    </submittedName>
</protein>
<comment type="caution">
    <text evidence="2">The sequence shown here is derived from an EMBL/GenBank/DDBJ whole genome shotgun (WGS) entry which is preliminary data.</text>
</comment>
<feature type="non-terminal residue" evidence="2">
    <location>
        <position position="100"/>
    </location>
</feature>
<dbReference type="AlphaFoldDB" id="A0A922A140"/>
<dbReference type="Proteomes" id="UP000791440">
    <property type="component" value="Unassembled WGS sequence"/>
</dbReference>
<reference evidence="2" key="2">
    <citation type="submission" date="2020-12" db="EMBL/GenBank/DDBJ databases">
        <authorList>
            <person name="Kanost M."/>
        </authorList>
    </citation>
    <scope>NUCLEOTIDE SEQUENCE</scope>
</reference>
<name>A0A922A140_MANSE</name>
<feature type="compositionally biased region" description="Low complexity" evidence="1">
    <location>
        <begin position="18"/>
        <end position="28"/>
    </location>
</feature>
<organism evidence="2 3">
    <name type="scientific">Manduca sexta</name>
    <name type="common">Tobacco hawkmoth</name>
    <name type="synonym">Tobacco hornworm</name>
    <dbReference type="NCBI Taxonomy" id="7130"/>
    <lineage>
        <taxon>Eukaryota</taxon>
        <taxon>Metazoa</taxon>
        <taxon>Ecdysozoa</taxon>
        <taxon>Arthropoda</taxon>
        <taxon>Hexapoda</taxon>
        <taxon>Insecta</taxon>
        <taxon>Pterygota</taxon>
        <taxon>Neoptera</taxon>
        <taxon>Endopterygota</taxon>
        <taxon>Lepidoptera</taxon>
        <taxon>Glossata</taxon>
        <taxon>Ditrysia</taxon>
        <taxon>Bombycoidea</taxon>
        <taxon>Sphingidae</taxon>
        <taxon>Sphinginae</taxon>
        <taxon>Sphingini</taxon>
        <taxon>Manduca</taxon>
    </lineage>
</organism>
<accession>A0A922A140</accession>
<evidence type="ECO:0000256" key="1">
    <source>
        <dbReference type="SAM" id="MobiDB-lite"/>
    </source>
</evidence>
<feature type="compositionally biased region" description="Low complexity" evidence="1">
    <location>
        <begin position="36"/>
        <end position="48"/>
    </location>
</feature>
<feature type="non-terminal residue" evidence="2">
    <location>
        <position position="1"/>
    </location>
</feature>
<proteinExistence type="predicted"/>